<evidence type="ECO:0000256" key="7">
    <source>
        <dbReference type="ARBA" id="ARBA00022729"/>
    </source>
</evidence>
<accession>A0A7W9TXB8</accession>
<organism evidence="20 21">
    <name type="scientific">Paraburkholderia bannensis</name>
    <dbReference type="NCBI Taxonomy" id="765414"/>
    <lineage>
        <taxon>Bacteria</taxon>
        <taxon>Pseudomonadati</taxon>
        <taxon>Pseudomonadota</taxon>
        <taxon>Betaproteobacteria</taxon>
        <taxon>Burkholderiales</taxon>
        <taxon>Burkholderiaceae</taxon>
        <taxon>Paraburkholderia</taxon>
    </lineage>
</organism>
<dbReference type="GO" id="GO:0009279">
    <property type="term" value="C:cell outer membrane"/>
    <property type="evidence" value="ECO:0007669"/>
    <property type="project" value="UniProtKB-SubCell"/>
</dbReference>
<dbReference type="InterPro" id="IPR010917">
    <property type="entry name" value="TonB_rcpt_CS"/>
</dbReference>
<dbReference type="InterPro" id="IPR037066">
    <property type="entry name" value="Plug_dom_sf"/>
</dbReference>
<evidence type="ECO:0000256" key="9">
    <source>
        <dbReference type="ARBA" id="ARBA00023065"/>
    </source>
</evidence>
<comment type="similarity">
    <text evidence="2 14 16">Belongs to the TonB-dependent receptor family.</text>
</comment>
<keyword evidence="12 20" id="KW-0675">Receptor</keyword>
<dbReference type="InterPro" id="IPR010105">
    <property type="entry name" value="TonB_sidphr_rcpt"/>
</dbReference>
<dbReference type="PANTHER" id="PTHR32552:SF82">
    <property type="entry name" value="FCUA PROTEIN"/>
    <property type="match status" value="1"/>
</dbReference>
<dbReference type="InterPro" id="IPR039426">
    <property type="entry name" value="TonB-dep_rcpt-like"/>
</dbReference>
<keyword evidence="21" id="KW-1185">Reference proteome</keyword>
<dbReference type="AlphaFoldDB" id="A0A7W9TXB8"/>
<evidence type="ECO:0000313" key="20">
    <source>
        <dbReference type="EMBL" id="MBB6103117.1"/>
    </source>
</evidence>
<keyword evidence="4 14" id="KW-1134">Transmembrane beta strand</keyword>
<feature type="domain" description="TonB-dependent receptor plug" evidence="19">
    <location>
        <begin position="98"/>
        <end position="194"/>
    </location>
</feature>
<feature type="signal peptide" evidence="17">
    <location>
        <begin position="1"/>
        <end position="33"/>
    </location>
</feature>
<keyword evidence="11 14" id="KW-0472">Membrane</keyword>
<feature type="chain" id="PRO_5031047954" evidence="17">
    <location>
        <begin position="34"/>
        <end position="739"/>
    </location>
</feature>
<protein>
    <submittedName>
        <fullName evidence="20">Iron complex outermembrane receptor protein</fullName>
    </submittedName>
</protein>
<comment type="subcellular location">
    <subcellularLocation>
        <location evidence="1 14">Cell outer membrane</location>
        <topology evidence="1 14">Multi-pass membrane protein</topology>
    </subcellularLocation>
</comment>
<dbReference type="NCBIfam" id="TIGR01783">
    <property type="entry name" value="TonB-siderophor"/>
    <property type="match status" value="1"/>
</dbReference>
<keyword evidence="6 14" id="KW-0812">Transmembrane</keyword>
<feature type="domain" description="TonB-dependent receptor-like beta-barrel" evidence="18">
    <location>
        <begin position="272"/>
        <end position="709"/>
    </location>
</feature>
<keyword evidence="7 17" id="KW-0732">Signal</keyword>
<feature type="short sequence motif" description="TonB C-terminal box" evidence="15">
    <location>
        <begin position="722"/>
        <end position="739"/>
    </location>
</feature>
<dbReference type="InterPro" id="IPR036942">
    <property type="entry name" value="Beta-barrel_TonB_sf"/>
</dbReference>
<keyword evidence="3 14" id="KW-0813">Transport</keyword>
<keyword evidence="5" id="KW-0410">Iron transport</keyword>
<evidence type="ECO:0000256" key="16">
    <source>
        <dbReference type="RuleBase" id="RU003357"/>
    </source>
</evidence>
<dbReference type="GO" id="GO:0038023">
    <property type="term" value="F:signaling receptor activity"/>
    <property type="evidence" value="ECO:0007669"/>
    <property type="project" value="InterPro"/>
</dbReference>
<dbReference type="Gene3D" id="2.170.130.10">
    <property type="entry name" value="TonB-dependent receptor, plug domain"/>
    <property type="match status" value="1"/>
</dbReference>
<dbReference type="Pfam" id="PF00593">
    <property type="entry name" value="TonB_dep_Rec_b-barrel"/>
    <property type="match status" value="1"/>
</dbReference>
<evidence type="ECO:0000256" key="1">
    <source>
        <dbReference type="ARBA" id="ARBA00004571"/>
    </source>
</evidence>
<dbReference type="PANTHER" id="PTHR32552">
    <property type="entry name" value="FERRICHROME IRON RECEPTOR-RELATED"/>
    <property type="match status" value="1"/>
</dbReference>
<dbReference type="PROSITE" id="PS01156">
    <property type="entry name" value="TONB_DEPENDENT_REC_2"/>
    <property type="match status" value="1"/>
</dbReference>
<evidence type="ECO:0000313" key="21">
    <source>
        <dbReference type="Proteomes" id="UP000571554"/>
    </source>
</evidence>
<evidence type="ECO:0000256" key="12">
    <source>
        <dbReference type="ARBA" id="ARBA00023170"/>
    </source>
</evidence>
<dbReference type="Pfam" id="PF07715">
    <property type="entry name" value="Plug"/>
    <property type="match status" value="1"/>
</dbReference>
<evidence type="ECO:0000259" key="18">
    <source>
        <dbReference type="Pfam" id="PF00593"/>
    </source>
</evidence>
<evidence type="ECO:0000256" key="11">
    <source>
        <dbReference type="ARBA" id="ARBA00023136"/>
    </source>
</evidence>
<evidence type="ECO:0000256" key="15">
    <source>
        <dbReference type="PROSITE-ProRule" id="PRU10144"/>
    </source>
</evidence>
<evidence type="ECO:0000256" key="8">
    <source>
        <dbReference type="ARBA" id="ARBA00023004"/>
    </source>
</evidence>
<keyword evidence="9" id="KW-0406">Ion transport</keyword>
<gene>
    <name evidence="20" type="ORF">F4827_002972</name>
</gene>
<keyword evidence="10 16" id="KW-0798">TonB box</keyword>
<evidence type="ECO:0000256" key="2">
    <source>
        <dbReference type="ARBA" id="ARBA00009810"/>
    </source>
</evidence>
<comment type="caution">
    <text evidence="20">The sequence shown here is derived from an EMBL/GenBank/DDBJ whole genome shotgun (WGS) entry which is preliminary data.</text>
</comment>
<dbReference type="SUPFAM" id="SSF56935">
    <property type="entry name" value="Porins"/>
    <property type="match status" value="1"/>
</dbReference>
<dbReference type="RefSeq" id="WP_183724654.1">
    <property type="nucleotide sequence ID" value="NZ_JACHBW010000008.1"/>
</dbReference>
<sequence>MNRTLSSSAQAFRLAPLAAAALALASLSVQAYAAEAASAASDTGAASTTDNTKASALLPAVSVKAARDTLPGDLAPAYAGAQVASGAQIGVLGKQKMIDVPFSVTSYTSKLIQDQQAQTIADVVANDPAVRTALGYGNFSQTYIIRGFQVYSDDVGLNGFYGLTPRQMVDTGVVERVDIFKGASAFVNGASPGGSGVGGTINVQTKVADDKPVTRVTVEGSASGELGTHVDVGRRFGGNDQFGIRVNQTVVGGSTAVQNQDSHSQQTAISLDYRGDKLRLYADFLYQKNNITGGRSGVFVTGDEMPATPSASYNAAQPWTYSKQEDTVGMLRGEYDIAPNWTAYAGVGSRHTTELGQYESIYYDNGSSEGYRMGDTLKENAISANVGVRGKFDLGPVSNQINAGWQINRIAEYAAYDMTGYFPTSLYNAQAIAFPSASYSGGNFSDPGLTTSILMRSFVVSDTLGFFQNRLLFTIGARHQDILENGYAYATQVQSSNYNDSATTPIFGVVYKLQPNLSIYANRAESLVEGGIAPSGTANVGQVMSPFRAKQYEAGVKYDANHYGAALAVYQIRQQVAYTNSVTNIYETDGIQQHRGVEFSMYGEPLKGLRLIGGVSYINAKLVDTGDSAQEGNRPIGVPAWTFNANLEYDVPQLNGLTLMGRAIWTSSQYLNTANTQKVPSWTRLDIGARYKTQIAKHDTSFNVMVTNLANRAYWSSALGGYLTQAEPRTAWFSVTTDF</sequence>
<dbReference type="InterPro" id="IPR012910">
    <property type="entry name" value="Plug_dom"/>
</dbReference>
<dbReference type="EMBL" id="JACHBW010000008">
    <property type="protein sequence ID" value="MBB6103117.1"/>
    <property type="molecule type" value="Genomic_DNA"/>
</dbReference>
<keyword evidence="13 14" id="KW-0998">Cell outer membrane</keyword>
<evidence type="ECO:0000256" key="4">
    <source>
        <dbReference type="ARBA" id="ARBA00022452"/>
    </source>
</evidence>
<evidence type="ECO:0000256" key="5">
    <source>
        <dbReference type="ARBA" id="ARBA00022496"/>
    </source>
</evidence>
<evidence type="ECO:0000256" key="14">
    <source>
        <dbReference type="PROSITE-ProRule" id="PRU01360"/>
    </source>
</evidence>
<evidence type="ECO:0000256" key="6">
    <source>
        <dbReference type="ARBA" id="ARBA00022692"/>
    </source>
</evidence>
<dbReference type="Proteomes" id="UP000571554">
    <property type="component" value="Unassembled WGS sequence"/>
</dbReference>
<reference evidence="20 21" key="1">
    <citation type="submission" date="2020-08" db="EMBL/GenBank/DDBJ databases">
        <title>Above-ground endophytic microbial communities from plants in different locations in the United States.</title>
        <authorList>
            <person name="Frank C."/>
        </authorList>
    </citation>
    <scope>NUCLEOTIDE SEQUENCE [LARGE SCALE GENOMIC DNA]</scope>
    <source>
        <strain evidence="20 21">WP4_2_2</strain>
    </source>
</reference>
<evidence type="ECO:0000259" key="19">
    <source>
        <dbReference type="Pfam" id="PF07715"/>
    </source>
</evidence>
<dbReference type="PROSITE" id="PS52016">
    <property type="entry name" value="TONB_DEPENDENT_REC_3"/>
    <property type="match status" value="1"/>
</dbReference>
<dbReference type="CDD" id="cd01347">
    <property type="entry name" value="ligand_gated_channel"/>
    <property type="match status" value="1"/>
</dbReference>
<dbReference type="InterPro" id="IPR000531">
    <property type="entry name" value="Beta-barrel_TonB"/>
</dbReference>
<proteinExistence type="inferred from homology"/>
<dbReference type="Gene3D" id="2.40.170.20">
    <property type="entry name" value="TonB-dependent receptor, beta-barrel domain"/>
    <property type="match status" value="1"/>
</dbReference>
<name>A0A7W9TXB8_9BURK</name>
<evidence type="ECO:0000256" key="3">
    <source>
        <dbReference type="ARBA" id="ARBA00022448"/>
    </source>
</evidence>
<evidence type="ECO:0000256" key="13">
    <source>
        <dbReference type="ARBA" id="ARBA00023237"/>
    </source>
</evidence>
<dbReference type="GO" id="GO:0015891">
    <property type="term" value="P:siderophore transport"/>
    <property type="evidence" value="ECO:0007669"/>
    <property type="project" value="InterPro"/>
</dbReference>
<evidence type="ECO:0000256" key="10">
    <source>
        <dbReference type="ARBA" id="ARBA00023077"/>
    </source>
</evidence>
<evidence type="ECO:0000256" key="17">
    <source>
        <dbReference type="SAM" id="SignalP"/>
    </source>
</evidence>
<keyword evidence="8" id="KW-0408">Iron</keyword>
<dbReference type="GO" id="GO:0015344">
    <property type="term" value="F:siderophore uptake transmembrane transporter activity"/>
    <property type="evidence" value="ECO:0007669"/>
    <property type="project" value="TreeGrafter"/>
</dbReference>